<dbReference type="Pfam" id="PF22074">
    <property type="entry name" value="Cep192_D5"/>
    <property type="match status" value="1"/>
</dbReference>
<evidence type="ECO:0000259" key="2">
    <source>
        <dbReference type="Pfam" id="PF22060"/>
    </source>
</evidence>
<feature type="domain" description="Cep192-like" evidence="6">
    <location>
        <begin position="1390"/>
        <end position="1520"/>
    </location>
</feature>
<dbReference type="Proteomes" id="UP000027135">
    <property type="component" value="Unassembled WGS sequence"/>
</dbReference>
<organism evidence="7 8">
    <name type="scientific">Zootermopsis nevadensis</name>
    <name type="common">Dampwood termite</name>
    <dbReference type="NCBI Taxonomy" id="136037"/>
    <lineage>
        <taxon>Eukaryota</taxon>
        <taxon>Metazoa</taxon>
        <taxon>Ecdysozoa</taxon>
        <taxon>Arthropoda</taxon>
        <taxon>Hexapoda</taxon>
        <taxon>Insecta</taxon>
        <taxon>Pterygota</taxon>
        <taxon>Neoptera</taxon>
        <taxon>Polyneoptera</taxon>
        <taxon>Dictyoptera</taxon>
        <taxon>Blattodea</taxon>
        <taxon>Blattoidea</taxon>
        <taxon>Termitoidae</taxon>
        <taxon>Termopsidae</taxon>
        <taxon>Zootermopsis</taxon>
    </lineage>
</organism>
<dbReference type="Pfam" id="PF22060">
    <property type="entry name" value="Cep192_D1"/>
    <property type="match status" value="1"/>
</dbReference>
<gene>
    <name evidence="7" type="ORF">L798_06360</name>
</gene>
<keyword evidence="8" id="KW-1185">Reference proteome</keyword>
<evidence type="ECO:0000259" key="6">
    <source>
        <dbReference type="Pfam" id="PF22074"/>
    </source>
</evidence>
<dbReference type="InterPro" id="IPR054091">
    <property type="entry name" value="Cep192-like_D5"/>
</dbReference>
<dbReference type="eggNOG" id="ENOG502RT76">
    <property type="taxonomic scope" value="Eukaryota"/>
</dbReference>
<proteinExistence type="predicted"/>
<dbReference type="InterPro" id="IPR054090">
    <property type="entry name" value="Cep192_Spd-2-like_dom"/>
</dbReference>
<dbReference type="InterPro" id="IPR013783">
    <property type="entry name" value="Ig-like_fold"/>
</dbReference>
<evidence type="ECO:0000259" key="4">
    <source>
        <dbReference type="Pfam" id="PF22067"/>
    </source>
</evidence>
<feature type="domain" description="Cep192-like" evidence="4">
    <location>
        <begin position="1083"/>
        <end position="1182"/>
    </location>
</feature>
<dbReference type="OrthoDB" id="8190736at2759"/>
<evidence type="ECO:0000313" key="8">
    <source>
        <dbReference type="Proteomes" id="UP000027135"/>
    </source>
</evidence>
<sequence length="1778" mass="196591">MITREQNYRKVVFEKGANRLTYFKDLYYSRYWYRSNFYIVHTLQCNVKYLTLFRILKYSRRYLIMMADCTPKISGAGLGILIEETPAYTPVPQASSTVAHRNYDSVPTVLREDLEAVYEDNCMKNAIDILGLCSSKMRYGKSQFSEQNENYVLAKSSEFVSAIGICTGVGTEIRDGDADSSLGILKEDDMPGLSEDELDSGGKLLASDNCVSKKIVDAELSDLALDMRHRLQKELSQRAINKISFLSCQSEAGNSNERHSSNIGDKLFPSSKSLEVTTECTSSLEPSDIHNAHGHSEEINEHQICDKTDNVGDSLVFSETCGEMFQNPFDHLKLDCKLVEKMAAMIDLSAEDFIPGDKCEEKLAADECAWKKENIPPAAGTASAAISNLDFSGIVGNAEISLRSVDISHCGLQKKRVSVGEFFRLKSELLGELGKKSNTYFGMQTKSPEKGHELSPLVEVELDEDAAQEQSISDQDCTKQIARTCKTPSFSEGRISSSYLSEYSIGPRESLSLSCIADILAKVDTCASPRTVVSNILKQSGLCNPKGTCPVDKPITSYNSSSVTDPLCAKDGLLKDTSEFFDANIDSQKEDMSSLSHSKNGTAAGMIKEFDFGRKDILNEQKALSDTVIHLLDYSDRQGRLSGPNLMSSSCDEDDSTLNETGSDGWVFSVPNTSVGVDFKTCRKSDVAQILNEEDKNNDKTITLEDSVSIGDVLKLTTLLENSLLDESVMCVTQELASMPRESVDCSALVPALKNKYPELLPQLSELDMKNSESVDKREWYLAVHSVESDLSTSNTLTESKTLVQSMMSSQMAISEVFENKWVTLRTHSPTPVVCVGVPYDMFLSVHNVTDHWILCGLELDGIKLIGQEHGKNVQFALVHLPSKKVLMDPNNCKEAKIKVVPLCEGKLKISLKVHLNDVVTKASQSITCDVVIIGEEPQIIITKNDSSDMILDFGVLPEECAKKMSLKFCNSGSATIPLKLIIFHKVQDSLSTFVLLDPKKQKNKNMAENEVSRELSFTLKTGEDMNVTVMFAAPPMQFLTKQRGFVKLSGVLSLNLTGIIPVELESLNLIGAVGTTKLGMFRPAMPMKLVIKGPGKTDICGLPLRNHGLVPLTLALQILPSDTDSISMSVVPDMVQLQPGEQVEPIVRFSSSRSMKEPVHRMLQVSMQPHGPVYFVEVTGIMTTSSSEVNEKPSKSQSEELLTTVKDSRVCKSKHIEHLEKAPSFGSSKGSSSVKSVNSNGQSTCSSKWHSIKSQSSNKKGFTSEEKLNVKTTHRQLVWGSVAIGKCVTKSFTIRSEDSCKLSVYVYVDDKLHSYELIDSDGLVMGEKCITLHPRKSHSFHVNFKPLVIGAAYGKLVFIIQGIHLIIPMYGFGGHARLIAKGVPRDGAGRMWLMLTQVSHKMEWETSFSLQNFGDLKAFIKIKPITKGFQNVNKTRLVVEPSELVISEGTSTKIRVTYRPQQQDIKLLMSSSMKDVLEVAALSLVSGDEATRLRLRRIHEKNLNMAKRRGSDNPAQNSQLDLQPLCALFPGEEAQRTSDVMLLKDPQDSALDLYSCGIKHQEIILLLENCTDGRSVDATQAFQSMYQYVVDLSTTRQEDFNESGMDEWNIYPSTVTLQPPHLSSVAVLLRTSGVHKHPFEAVVLEHPPGFTLSVNPSAGFIPTSDGVELTVMCTCIDTLRTSYPNFWKGAVKVYIENDFMELNVCIQYPPTHKNGVPVKKLASRDGYMCSEPPISVGQHCAYGSFHASSPTIMSTLSKPITKENVNQRCDWQEESNF</sequence>
<feature type="domain" description="Cep192-like" evidence="3">
    <location>
        <begin position="938"/>
        <end position="1007"/>
    </location>
</feature>
<accession>A0A067RA26</accession>
<evidence type="ECO:0000259" key="5">
    <source>
        <dbReference type="Pfam" id="PF22073"/>
    </source>
</evidence>
<dbReference type="Pfam" id="PF22064">
    <property type="entry name" value="Cep192_D2"/>
    <property type="match status" value="1"/>
</dbReference>
<feature type="compositionally biased region" description="Low complexity" evidence="1">
    <location>
        <begin position="1227"/>
        <end position="1258"/>
    </location>
</feature>
<dbReference type="InParanoid" id="A0A067RA26"/>
<evidence type="ECO:0000313" key="7">
    <source>
        <dbReference type="EMBL" id="KDR19562.1"/>
    </source>
</evidence>
<protein>
    <submittedName>
        <fullName evidence="7">Centrosomal protein of 192 kDa</fullName>
    </submittedName>
</protein>
<evidence type="ECO:0000259" key="3">
    <source>
        <dbReference type="Pfam" id="PF22064"/>
    </source>
</evidence>
<evidence type="ECO:0000256" key="1">
    <source>
        <dbReference type="SAM" id="MobiDB-lite"/>
    </source>
</evidence>
<feature type="domain" description="Cep192/Spd-2-like" evidence="5">
    <location>
        <begin position="1269"/>
        <end position="1375"/>
    </location>
</feature>
<dbReference type="EMBL" id="KK852643">
    <property type="protein sequence ID" value="KDR19562.1"/>
    <property type="molecule type" value="Genomic_DNA"/>
</dbReference>
<reference evidence="7 8" key="1">
    <citation type="journal article" date="2014" name="Nat. Commun.">
        <title>Molecular traces of alternative social organization in a termite genome.</title>
        <authorList>
            <person name="Terrapon N."/>
            <person name="Li C."/>
            <person name="Robertson H.M."/>
            <person name="Ji L."/>
            <person name="Meng X."/>
            <person name="Booth W."/>
            <person name="Chen Z."/>
            <person name="Childers C.P."/>
            <person name="Glastad K.M."/>
            <person name="Gokhale K."/>
            <person name="Gowin J."/>
            <person name="Gronenberg W."/>
            <person name="Hermansen R.A."/>
            <person name="Hu H."/>
            <person name="Hunt B.G."/>
            <person name="Huylmans A.K."/>
            <person name="Khalil S.M."/>
            <person name="Mitchell R.D."/>
            <person name="Munoz-Torres M.C."/>
            <person name="Mustard J.A."/>
            <person name="Pan H."/>
            <person name="Reese J.T."/>
            <person name="Scharf M.E."/>
            <person name="Sun F."/>
            <person name="Vogel H."/>
            <person name="Xiao J."/>
            <person name="Yang W."/>
            <person name="Yang Z."/>
            <person name="Yang Z."/>
            <person name="Zhou J."/>
            <person name="Zhu J."/>
            <person name="Brent C.S."/>
            <person name="Elsik C.G."/>
            <person name="Goodisman M.A."/>
            <person name="Liberles D.A."/>
            <person name="Roe R.M."/>
            <person name="Vargo E.L."/>
            <person name="Vilcinskas A."/>
            <person name="Wang J."/>
            <person name="Bornberg-Bauer E."/>
            <person name="Korb J."/>
            <person name="Zhang G."/>
            <person name="Liebig J."/>
        </authorList>
    </citation>
    <scope>NUCLEOTIDE SEQUENCE [LARGE SCALE GENOMIC DNA]</scope>
    <source>
        <tissue evidence="7">Whole organism</tissue>
    </source>
</reference>
<dbReference type="Gene3D" id="2.60.40.10">
    <property type="entry name" value="Immunoglobulins"/>
    <property type="match status" value="1"/>
</dbReference>
<dbReference type="STRING" id="136037.A0A067RA26"/>
<dbReference type="Pfam" id="PF22073">
    <property type="entry name" value="Cep192_D4"/>
    <property type="match status" value="1"/>
</dbReference>
<feature type="region of interest" description="Disordered" evidence="1">
    <location>
        <begin position="1223"/>
        <end position="1261"/>
    </location>
</feature>
<dbReference type="Pfam" id="PF22067">
    <property type="entry name" value="Cep192_D3"/>
    <property type="match status" value="1"/>
</dbReference>
<dbReference type="InterPro" id="IPR054086">
    <property type="entry name" value="Cep192-like_D2"/>
</dbReference>
<dbReference type="InterPro" id="IPR054089">
    <property type="entry name" value="Cep192-like_D3"/>
</dbReference>
<name>A0A067RA26_ZOONE</name>
<feature type="domain" description="Cep192-like" evidence="2">
    <location>
        <begin position="832"/>
        <end position="927"/>
    </location>
</feature>
<dbReference type="InterPro" id="IPR054085">
    <property type="entry name" value="Cep192-like_D1"/>
</dbReference>